<dbReference type="CDD" id="cd00590">
    <property type="entry name" value="RRM_SF"/>
    <property type="match status" value="1"/>
</dbReference>
<evidence type="ECO:0000256" key="2">
    <source>
        <dbReference type="ARBA" id="ARBA00022884"/>
    </source>
</evidence>
<evidence type="ECO:0000259" key="6">
    <source>
        <dbReference type="PROSITE" id="PS50102"/>
    </source>
</evidence>
<accession>A0A078B7A6</accession>
<evidence type="ECO:0000256" key="1">
    <source>
        <dbReference type="ARBA" id="ARBA00022737"/>
    </source>
</evidence>
<feature type="region of interest" description="Disordered" evidence="5">
    <location>
        <begin position="513"/>
        <end position="533"/>
    </location>
</feature>
<reference evidence="7 8" key="1">
    <citation type="submission" date="2014-06" db="EMBL/GenBank/DDBJ databases">
        <authorList>
            <person name="Swart Estienne"/>
        </authorList>
    </citation>
    <scope>NUCLEOTIDE SEQUENCE [LARGE SCALE GENOMIC DNA]</scope>
    <source>
        <strain evidence="7 8">130c</strain>
    </source>
</reference>
<dbReference type="Gene3D" id="3.30.70.330">
    <property type="match status" value="3"/>
</dbReference>
<dbReference type="SMART" id="SM00360">
    <property type="entry name" value="RRM"/>
    <property type="match status" value="3"/>
</dbReference>
<dbReference type="Proteomes" id="UP000039865">
    <property type="component" value="Unassembled WGS sequence"/>
</dbReference>
<dbReference type="InterPro" id="IPR012677">
    <property type="entry name" value="Nucleotide-bd_a/b_plait_sf"/>
</dbReference>
<dbReference type="InParanoid" id="A0A078B7A6"/>
<dbReference type="OrthoDB" id="434166at2759"/>
<keyword evidence="4" id="KW-0175">Coiled coil</keyword>
<keyword evidence="8" id="KW-1185">Reference proteome</keyword>
<proteinExistence type="predicted"/>
<evidence type="ECO:0000313" key="8">
    <source>
        <dbReference type="Proteomes" id="UP000039865"/>
    </source>
</evidence>
<evidence type="ECO:0000256" key="4">
    <source>
        <dbReference type="SAM" id="Coils"/>
    </source>
</evidence>
<evidence type="ECO:0000256" key="5">
    <source>
        <dbReference type="SAM" id="MobiDB-lite"/>
    </source>
</evidence>
<dbReference type="SUPFAM" id="SSF54928">
    <property type="entry name" value="RNA-binding domain, RBD"/>
    <property type="match status" value="2"/>
</dbReference>
<feature type="compositionally biased region" description="Basic and acidic residues" evidence="5">
    <location>
        <begin position="516"/>
        <end position="526"/>
    </location>
</feature>
<keyword evidence="2 3" id="KW-0694">RNA-binding</keyword>
<feature type="region of interest" description="Disordered" evidence="5">
    <location>
        <begin position="449"/>
        <end position="472"/>
    </location>
</feature>
<dbReference type="Pfam" id="PF00076">
    <property type="entry name" value="RRM_1"/>
    <property type="match status" value="2"/>
</dbReference>
<name>A0A078B7A6_STYLE</name>
<protein>
    <submittedName>
        <fullName evidence="7">Poly a binding cytoplasmic 1 b</fullName>
    </submittedName>
</protein>
<dbReference type="EMBL" id="CCKQ01017551">
    <property type="protein sequence ID" value="CDW89443.1"/>
    <property type="molecule type" value="Genomic_DNA"/>
</dbReference>
<evidence type="ECO:0000256" key="3">
    <source>
        <dbReference type="PROSITE-ProRule" id="PRU00176"/>
    </source>
</evidence>
<evidence type="ECO:0000313" key="7">
    <source>
        <dbReference type="EMBL" id="CDW89443.1"/>
    </source>
</evidence>
<organism evidence="7 8">
    <name type="scientific">Stylonychia lemnae</name>
    <name type="common">Ciliate</name>
    <dbReference type="NCBI Taxonomy" id="5949"/>
    <lineage>
        <taxon>Eukaryota</taxon>
        <taxon>Sar</taxon>
        <taxon>Alveolata</taxon>
        <taxon>Ciliophora</taxon>
        <taxon>Intramacronucleata</taxon>
        <taxon>Spirotrichea</taxon>
        <taxon>Stichotrichia</taxon>
        <taxon>Sporadotrichida</taxon>
        <taxon>Oxytrichidae</taxon>
        <taxon>Stylonychinae</taxon>
        <taxon>Stylonychia</taxon>
    </lineage>
</organism>
<dbReference type="InterPro" id="IPR035979">
    <property type="entry name" value="RBD_domain_sf"/>
</dbReference>
<gene>
    <name evidence="7" type="primary">Contig3559.g3797</name>
    <name evidence="7" type="ORF">STYLEM_18576</name>
</gene>
<dbReference type="InterPro" id="IPR000504">
    <property type="entry name" value="RRM_dom"/>
</dbReference>
<dbReference type="GO" id="GO:0003723">
    <property type="term" value="F:RNA binding"/>
    <property type="evidence" value="ECO:0007669"/>
    <property type="project" value="UniProtKB-UniRule"/>
</dbReference>
<keyword evidence="1" id="KW-0677">Repeat</keyword>
<feature type="coiled-coil region" evidence="4">
    <location>
        <begin position="546"/>
        <end position="573"/>
    </location>
</feature>
<feature type="compositionally biased region" description="Polar residues" evidence="5">
    <location>
        <begin position="449"/>
        <end position="469"/>
    </location>
</feature>
<sequence>MQSTISEQLSVRPTFNQTSMEIHDQETKPLPSIKKPKLLAFIYDIPKADGYTSIEITKILVDLGYSCNVQINRHSNSKPFLSAMVKFDSEAHFHMALENHMTFKLRDNKEARILPFDDALSRRIKRKQVISDKLYDPNDFDYKILIQPEVTHLNINTKDDAQLPTPDNSSVSVNLFLKRIDKSWTTKDLYEIFKDYGEIKSAKVSLDPQTHQSKGYGFIWFKNPDSAAKVLEDSQNMGFPFDIEPYVPRLTKIQEQELNQTLNNEKFRANVLVVSNFDTYLSEDVLIDYISSFSEIVGYKFMKLADNQVSLLSFKNENAAQYVIDQAIQKPLTGQTLVIQQIKDCPLIQLHQQNIKNEKEQLAQNFQKMNLLVLELSNIPLSITIDELREDLSQYGVLNQCNFIKNSNKYQNKCHISFKDPEDAYKLIKMEQISIKDCKIFIKEHQFNYDSPQPQNEQVTTPKSNTYTKKSQKKDQYWQKQVCYPSSWSYLDKKHKDLQNSFKKIIPKKKQYSSRDYQDYEQEHESSQGYQSFHNNEETIQQKVERTQKQQLAKMTDADLKNLERQKEITEQIKQLHQRFYFGFYNEMYDECRSIIIACVDLLLEKNNDLNSLQNPEQFKDDILKRYAEVKAKNVKNWMKDFHSFSEFLDHLYVKAQFN</sequence>
<feature type="domain" description="RRM" evidence="6">
    <location>
        <begin position="372"/>
        <end position="454"/>
    </location>
</feature>
<dbReference type="AlphaFoldDB" id="A0A078B7A6"/>
<dbReference type="PANTHER" id="PTHR24012">
    <property type="entry name" value="RNA BINDING PROTEIN"/>
    <property type="match status" value="1"/>
</dbReference>
<dbReference type="PROSITE" id="PS50102">
    <property type="entry name" value="RRM"/>
    <property type="match status" value="2"/>
</dbReference>
<feature type="domain" description="RRM" evidence="6">
    <location>
        <begin position="173"/>
        <end position="279"/>
    </location>
</feature>